<gene>
    <name evidence="1" type="ORF">TSAR_004303</name>
</gene>
<evidence type="ECO:0000313" key="1">
    <source>
        <dbReference type="EMBL" id="OXU26145.1"/>
    </source>
</evidence>
<sequence length="82" mass="9374">MKKQVRATEQWLLLGAFEGPRKQCHKALFECWNMVLHCSKHILSENNCKRPSNENFNNCFDGLNVIALLQAEMLSRQVGAAL</sequence>
<organism evidence="1 2">
    <name type="scientific">Trichomalopsis sarcophagae</name>
    <dbReference type="NCBI Taxonomy" id="543379"/>
    <lineage>
        <taxon>Eukaryota</taxon>
        <taxon>Metazoa</taxon>
        <taxon>Ecdysozoa</taxon>
        <taxon>Arthropoda</taxon>
        <taxon>Hexapoda</taxon>
        <taxon>Insecta</taxon>
        <taxon>Pterygota</taxon>
        <taxon>Neoptera</taxon>
        <taxon>Endopterygota</taxon>
        <taxon>Hymenoptera</taxon>
        <taxon>Apocrita</taxon>
        <taxon>Proctotrupomorpha</taxon>
        <taxon>Chalcidoidea</taxon>
        <taxon>Pteromalidae</taxon>
        <taxon>Pteromalinae</taxon>
        <taxon>Trichomalopsis</taxon>
    </lineage>
</organism>
<dbReference type="EMBL" id="NNAY01000866">
    <property type="protein sequence ID" value="OXU26145.1"/>
    <property type="molecule type" value="Genomic_DNA"/>
</dbReference>
<reference evidence="1 2" key="1">
    <citation type="journal article" date="2017" name="Curr. Biol.">
        <title>The Evolution of Venom by Co-option of Single-Copy Genes.</title>
        <authorList>
            <person name="Martinson E.O."/>
            <person name="Mrinalini"/>
            <person name="Kelkar Y.D."/>
            <person name="Chang C.H."/>
            <person name="Werren J.H."/>
        </authorList>
    </citation>
    <scope>NUCLEOTIDE SEQUENCE [LARGE SCALE GENOMIC DNA]</scope>
    <source>
        <strain evidence="1 2">Alberta</strain>
        <tissue evidence="1">Whole body</tissue>
    </source>
</reference>
<comment type="caution">
    <text evidence="1">The sequence shown here is derived from an EMBL/GenBank/DDBJ whole genome shotgun (WGS) entry which is preliminary data.</text>
</comment>
<protein>
    <submittedName>
        <fullName evidence="1">Uncharacterized protein</fullName>
    </submittedName>
</protein>
<accession>A0A232F684</accession>
<proteinExistence type="predicted"/>
<dbReference type="AlphaFoldDB" id="A0A232F684"/>
<keyword evidence="2" id="KW-1185">Reference proteome</keyword>
<feature type="non-terminal residue" evidence="1">
    <location>
        <position position="82"/>
    </location>
</feature>
<evidence type="ECO:0000313" key="2">
    <source>
        <dbReference type="Proteomes" id="UP000215335"/>
    </source>
</evidence>
<name>A0A232F684_9HYME</name>
<dbReference type="Proteomes" id="UP000215335">
    <property type="component" value="Unassembled WGS sequence"/>
</dbReference>